<dbReference type="OrthoDB" id="11550at10239"/>
<keyword evidence="2" id="KW-1185">Reference proteome</keyword>
<proteinExistence type="predicted"/>
<protein>
    <submittedName>
        <fullName evidence="1">Uncharacterized protein</fullName>
    </submittedName>
</protein>
<organism evidence="1 2">
    <name type="scientific">Streptomyces phage Mildred21</name>
    <dbReference type="NCBI Taxonomy" id="2023959"/>
    <lineage>
        <taxon>Viruses</taxon>
        <taxon>Duplodnaviria</taxon>
        <taxon>Heunggongvirae</taxon>
        <taxon>Uroviricota</taxon>
        <taxon>Caudoviricetes</taxon>
        <taxon>Stanwilliamsviridae</taxon>
        <taxon>Boydwoodruffvirinae</taxon>
        <taxon>Samistivirus</taxon>
        <taxon>Samistivirus mildred21</taxon>
    </lineage>
</organism>
<accession>A0A222YU21</accession>
<name>A0A222YU21_9CAUD</name>
<evidence type="ECO:0000313" key="2">
    <source>
        <dbReference type="Proteomes" id="UP000223009"/>
    </source>
</evidence>
<gene>
    <name evidence="1" type="ORF">SEA_MILDRED21_65</name>
</gene>
<dbReference type="EMBL" id="MF155946">
    <property type="protein sequence ID" value="ASR75472.1"/>
    <property type="molecule type" value="Genomic_DNA"/>
</dbReference>
<sequence>MAITPYKPTSWSIGEQITREKLNQMTANDQWIFENQPNAFYNAHGIKKTSGLKIMAGYVYIKGGKARHYEKAVYFGNFFSVGCKPVIVTGQVIQKQSRIHCVIRGLTGEYWPDHRGFTAVVDSDELSSKKNYFHYGVNVQFIAVGY</sequence>
<dbReference type="Proteomes" id="UP000223009">
    <property type="component" value="Segment"/>
</dbReference>
<evidence type="ECO:0000313" key="1">
    <source>
        <dbReference type="EMBL" id="ASR75472.1"/>
    </source>
</evidence>
<reference evidence="1 2" key="1">
    <citation type="submission" date="2017-05" db="EMBL/GenBank/DDBJ databases">
        <authorList>
            <person name="Chapman J."/>
            <person name="Chang C."/>
            <person name="Suresh T."/>
            <person name="Shishido T.C."/>
            <person name="Bindert I."/>
            <person name="Shaffer C.D."/>
            <person name="Weston-Hafer K.A."/>
            <person name="Russell D.A."/>
            <person name="Pope W.H."/>
            <person name="Jacobs-Sera D."/>
            <person name="Hendrix R.W."/>
            <person name="Hatfull G.F."/>
        </authorList>
    </citation>
    <scope>NUCLEOTIDE SEQUENCE [LARGE SCALE GENOMIC DNA]</scope>
</reference>